<keyword evidence="2" id="KW-1185">Reference proteome</keyword>
<organism evidence="1 2">
    <name type="scientific">Desulfomicrobium orale DSM 12838</name>
    <dbReference type="NCBI Taxonomy" id="888061"/>
    <lineage>
        <taxon>Bacteria</taxon>
        <taxon>Pseudomonadati</taxon>
        <taxon>Thermodesulfobacteriota</taxon>
        <taxon>Desulfovibrionia</taxon>
        <taxon>Desulfovibrionales</taxon>
        <taxon>Desulfomicrobiaceae</taxon>
        <taxon>Desulfomicrobium</taxon>
    </lineage>
</organism>
<reference evidence="2" key="1">
    <citation type="submission" date="2016-02" db="EMBL/GenBank/DDBJ databases">
        <authorList>
            <person name="Holder M.E."/>
            <person name="Ajami N.J."/>
            <person name="Petrosino J.F."/>
        </authorList>
    </citation>
    <scope>NUCLEOTIDE SEQUENCE [LARGE SCALE GENOMIC DNA]</scope>
    <source>
        <strain evidence="2">DSM 12838</strain>
    </source>
</reference>
<accession>A0A109W5P8</accession>
<dbReference type="STRING" id="888061.AXF15_04805"/>
<gene>
    <name evidence="1" type="ORF">AXF15_04805</name>
</gene>
<dbReference type="KEGG" id="doa:AXF15_04805"/>
<dbReference type="RefSeq" id="WP_066604027.1">
    <property type="nucleotide sequence ID" value="NZ_CP014230.1"/>
</dbReference>
<evidence type="ECO:0000313" key="2">
    <source>
        <dbReference type="Proteomes" id="UP000063964"/>
    </source>
</evidence>
<dbReference type="AlphaFoldDB" id="A0A109W5P8"/>
<dbReference type="Proteomes" id="UP000063964">
    <property type="component" value="Chromosome"/>
</dbReference>
<evidence type="ECO:0000313" key="1">
    <source>
        <dbReference type="EMBL" id="AMD92496.1"/>
    </source>
</evidence>
<sequence length="125" mass="13809">MNNNTFLLRQIHPGFVQNGRASSQAFRPTPKDEQKLSVYDGDQITPADAFEHYTKTLKLGSSGVLAVSMAECRALDLPVTPDPASFPEHVLIDFSAYGKSATEKKAKLLKAKAEVRGWLYQELTP</sequence>
<protein>
    <submittedName>
        <fullName evidence="1">Uncharacterized protein</fullName>
    </submittedName>
</protein>
<dbReference type="OrthoDB" id="670198at2"/>
<proteinExistence type="predicted"/>
<name>A0A109W5P8_9BACT</name>
<dbReference type="EMBL" id="CP014230">
    <property type="protein sequence ID" value="AMD92496.1"/>
    <property type="molecule type" value="Genomic_DNA"/>
</dbReference>